<dbReference type="InterPro" id="IPR000089">
    <property type="entry name" value="Biotin_lipoyl"/>
</dbReference>
<evidence type="ECO:0000256" key="9">
    <source>
        <dbReference type="ARBA" id="ARBA00023052"/>
    </source>
</evidence>
<dbReference type="Pfam" id="PF02780">
    <property type="entry name" value="Transketolase_C"/>
    <property type="match status" value="1"/>
</dbReference>
<keyword evidence="10" id="KW-0496">Mitochondrion</keyword>
<protein>
    <recommendedName>
        <fullName evidence="3">pyruvate dehydrogenase (acetyl-transferring)</fullName>
        <ecNumber evidence="3">1.2.4.1</ecNumber>
    </recommendedName>
</protein>
<dbReference type="Gene3D" id="3.40.50.920">
    <property type="match status" value="1"/>
</dbReference>
<dbReference type="FunFam" id="2.40.50.100:FF:000010">
    <property type="entry name" value="Acetyltransferase component of pyruvate dehydrogenase complex"/>
    <property type="match status" value="1"/>
</dbReference>
<dbReference type="PROSITE" id="PS00189">
    <property type="entry name" value="LIPOYL"/>
    <property type="match status" value="1"/>
</dbReference>
<evidence type="ECO:0000256" key="4">
    <source>
        <dbReference type="ARBA" id="ARBA00022723"/>
    </source>
</evidence>
<dbReference type="PANTHER" id="PTHR11624">
    <property type="entry name" value="DEHYDROGENASE RELATED"/>
    <property type="match status" value="1"/>
</dbReference>
<comment type="subcellular location">
    <subcellularLocation>
        <location evidence="2">Mitochondrion</location>
    </subcellularLocation>
</comment>
<dbReference type="InterPro" id="IPR029061">
    <property type="entry name" value="THDP-binding"/>
</dbReference>
<keyword evidence="8" id="KW-0560">Oxidoreductase</keyword>
<evidence type="ECO:0000256" key="5">
    <source>
        <dbReference type="ARBA" id="ARBA00022823"/>
    </source>
</evidence>
<dbReference type="SMART" id="SM00861">
    <property type="entry name" value="Transket_pyr"/>
    <property type="match status" value="1"/>
</dbReference>
<dbReference type="AlphaFoldDB" id="A0A6T7X9B9"/>
<dbReference type="Pfam" id="PF00364">
    <property type="entry name" value="Biotin_lipoyl"/>
    <property type="match status" value="1"/>
</dbReference>
<keyword evidence="9" id="KW-0786">Thiamine pyrophosphate</keyword>
<dbReference type="PROSITE" id="PS50968">
    <property type="entry name" value="BIOTINYL_LIPOYL"/>
    <property type="match status" value="1"/>
</dbReference>
<keyword evidence="4" id="KW-0479">Metal-binding</keyword>
<dbReference type="GO" id="GO:0005739">
    <property type="term" value="C:mitochondrion"/>
    <property type="evidence" value="ECO:0007669"/>
    <property type="project" value="UniProtKB-SubCell"/>
</dbReference>
<dbReference type="EC" id="1.2.4.1" evidence="3"/>
<dbReference type="Gene3D" id="3.40.50.970">
    <property type="match status" value="1"/>
</dbReference>
<evidence type="ECO:0000313" key="14">
    <source>
        <dbReference type="EMBL" id="CAD8676679.1"/>
    </source>
</evidence>
<dbReference type="Gene3D" id="2.40.50.100">
    <property type="match status" value="1"/>
</dbReference>
<dbReference type="InterPro" id="IPR003016">
    <property type="entry name" value="2-oxoA_DH_lipoyl-BS"/>
</dbReference>
<evidence type="ECO:0000256" key="1">
    <source>
        <dbReference type="ARBA" id="ARBA00001964"/>
    </source>
</evidence>
<proteinExistence type="predicted"/>
<dbReference type="PANTHER" id="PTHR11624:SF96">
    <property type="entry name" value="PYRUVATE DEHYDROGENASE E1 COMPONENT SUBUNIT BETA, MITOCHONDRIAL"/>
    <property type="match status" value="1"/>
</dbReference>
<evidence type="ECO:0000256" key="3">
    <source>
        <dbReference type="ARBA" id="ARBA00012281"/>
    </source>
</evidence>
<accession>A0A6T7X9B9</accession>
<gene>
    <name evidence="14" type="ORF">POBO1169_LOCUS13271</name>
    <name evidence="15" type="ORF">POBO1169_LOCUS13272</name>
</gene>
<evidence type="ECO:0000259" key="13">
    <source>
        <dbReference type="PROSITE" id="PS50968"/>
    </source>
</evidence>
<dbReference type="InterPro" id="IPR011053">
    <property type="entry name" value="Single_hybrid_motif"/>
</dbReference>
<reference evidence="14" key="1">
    <citation type="submission" date="2021-01" db="EMBL/GenBank/DDBJ databases">
        <authorList>
            <person name="Corre E."/>
            <person name="Pelletier E."/>
            <person name="Niang G."/>
            <person name="Scheremetjew M."/>
            <person name="Finn R."/>
            <person name="Kale V."/>
            <person name="Holt S."/>
            <person name="Cochrane G."/>
            <person name="Meng A."/>
            <person name="Brown T."/>
            <person name="Cohen L."/>
        </authorList>
    </citation>
    <scope>NUCLEOTIDE SEQUENCE</scope>
    <source>
        <strain evidence="14">CCMP722</strain>
    </source>
</reference>
<evidence type="ECO:0000256" key="8">
    <source>
        <dbReference type="ARBA" id="ARBA00023002"/>
    </source>
</evidence>
<evidence type="ECO:0000256" key="12">
    <source>
        <dbReference type="SAM" id="MobiDB-lite"/>
    </source>
</evidence>
<dbReference type="InterPro" id="IPR033248">
    <property type="entry name" value="Transketolase_C"/>
</dbReference>
<dbReference type="FunFam" id="3.40.50.970:FF:000006">
    <property type="entry name" value="Pyruvate dehydrogenase E1 component subunit beta"/>
    <property type="match status" value="1"/>
</dbReference>
<feature type="region of interest" description="Disordered" evidence="12">
    <location>
        <begin position="174"/>
        <end position="208"/>
    </location>
</feature>
<sequence>MASRGIARRAAALLRRATASNVVPRTMGATTRAFATQARGNRSLISEVTKQHRYLRTAAPAIVPASGKRNYAAAAAYPTHELLPMPSLSPTMTEGSIAGWKKAVGEKINAGDILCDIQTDKATMEMESMEDGYLAKILVEAGSDMIAVGQPVAVIVESSEDVAAFAAYTAADAGTPAGEAPKTEAATPTRAVTERPDYRPTPAQGVPLRTSRAPANVEVAEPAGPDAEMMTVRDAINSALAEEMERDEKVYVMGEEVGEYQGAYKITRGLLQKFGPTRVYDTPITEAGFTGIGVGSAFAGLKPVVEFMTFNFAMQAIDHIVNSAAKTLYMSAGQISCSMVFRGPNGAAAGVGAQHSQCFAAWYMSVPGLKVLAPWSSEDARGLMKSAIRDPDPIVYLENELLYGEEFPVSKKAKDKDFVVPIGKAKIERLGDDATIVSFSKCVGVSLKAAEILAAEGISVEVVNLRTLRPMDREAISTSVQKTNRLITVEEGWPTCSVGSEVCAVVMEDAFDYLDAPVERIAGADIPMPYAVNLERQALPTVEDIVRVTKRVVGHQI</sequence>
<keyword evidence="7" id="KW-0630">Potassium</keyword>
<evidence type="ECO:0000256" key="2">
    <source>
        <dbReference type="ARBA" id="ARBA00004173"/>
    </source>
</evidence>
<keyword evidence="5" id="KW-0450">Lipoyl</keyword>
<comment type="cofactor">
    <cofactor evidence="1">
        <name>thiamine diphosphate</name>
        <dbReference type="ChEBI" id="CHEBI:58937"/>
    </cofactor>
</comment>
<evidence type="ECO:0000313" key="15">
    <source>
        <dbReference type="EMBL" id="CAD8676681.1"/>
    </source>
</evidence>
<evidence type="ECO:0000256" key="10">
    <source>
        <dbReference type="ARBA" id="ARBA00023128"/>
    </source>
</evidence>
<dbReference type="CDD" id="cd06849">
    <property type="entry name" value="lipoyl_domain"/>
    <property type="match status" value="1"/>
</dbReference>
<dbReference type="EMBL" id="HBFA01026136">
    <property type="protein sequence ID" value="CAD8676681.1"/>
    <property type="molecule type" value="Transcribed_RNA"/>
</dbReference>
<dbReference type="GO" id="GO:0004739">
    <property type="term" value="F:pyruvate dehydrogenase (acetyl-transferring) activity"/>
    <property type="evidence" value="ECO:0007669"/>
    <property type="project" value="UniProtKB-EC"/>
</dbReference>
<dbReference type="InterPro" id="IPR005475">
    <property type="entry name" value="Transketolase-like_Pyr-bd"/>
</dbReference>
<dbReference type="SUPFAM" id="SSF51230">
    <property type="entry name" value="Single hybrid motif"/>
    <property type="match status" value="1"/>
</dbReference>
<dbReference type="EMBL" id="HBFA01026135">
    <property type="protein sequence ID" value="CAD8676679.1"/>
    <property type="molecule type" value="Transcribed_RNA"/>
</dbReference>
<dbReference type="InterPro" id="IPR027110">
    <property type="entry name" value="PDHB_mito-type"/>
</dbReference>
<keyword evidence="11" id="KW-0670">Pyruvate</keyword>
<name>A0A6T7X9B9_9CHLO</name>
<evidence type="ECO:0000256" key="7">
    <source>
        <dbReference type="ARBA" id="ARBA00022958"/>
    </source>
</evidence>
<feature type="domain" description="Lipoyl-binding" evidence="13">
    <location>
        <begin position="80"/>
        <end position="156"/>
    </location>
</feature>
<evidence type="ECO:0000256" key="6">
    <source>
        <dbReference type="ARBA" id="ARBA00022946"/>
    </source>
</evidence>
<dbReference type="Pfam" id="PF02779">
    <property type="entry name" value="Transket_pyr"/>
    <property type="match status" value="1"/>
</dbReference>
<dbReference type="CDD" id="cd07036">
    <property type="entry name" value="TPP_PYR_E1-PDHc-beta_like"/>
    <property type="match status" value="1"/>
</dbReference>
<dbReference type="SUPFAM" id="SSF52922">
    <property type="entry name" value="TK C-terminal domain-like"/>
    <property type="match status" value="1"/>
</dbReference>
<dbReference type="GO" id="GO:0046872">
    <property type="term" value="F:metal ion binding"/>
    <property type="evidence" value="ECO:0007669"/>
    <property type="project" value="UniProtKB-KW"/>
</dbReference>
<dbReference type="NCBIfam" id="NF008854">
    <property type="entry name" value="PRK11892.1"/>
    <property type="match status" value="1"/>
</dbReference>
<dbReference type="FunFam" id="3.40.50.920:FF:000001">
    <property type="entry name" value="Pyruvate dehydrogenase E1 beta subunit"/>
    <property type="match status" value="1"/>
</dbReference>
<evidence type="ECO:0000256" key="11">
    <source>
        <dbReference type="ARBA" id="ARBA00023317"/>
    </source>
</evidence>
<dbReference type="GO" id="GO:0006086">
    <property type="term" value="P:pyruvate decarboxylation to acetyl-CoA"/>
    <property type="evidence" value="ECO:0007669"/>
    <property type="project" value="InterPro"/>
</dbReference>
<dbReference type="InterPro" id="IPR009014">
    <property type="entry name" value="Transketo_C/PFOR_II"/>
</dbReference>
<organism evidence="14">
    <name type="scientific">Pyramimonas obovata</name>
    <dbReference type="NCBI Taxonomy" id="1411642"/>
    <lineage>
        <taxon>Eukaryota</taxon>
        <taxon>Viridiplantae</taxon>
        <taxon>Chlorophyta</taxon>
        <taxon>Pyramimonadophyceae</taxon>
        <taxon>Pyramimonadales</taxon>
        <taxon>Pyramimonadaceae</taxon>
        <taxon>Pyramimonas</taxon>
        <taxon>Pyramimonas incertae sedis</taxon>
    </lineage>
</organism>
<dbReference type="NCBIfam" id="NF006667">
    <property type="entry name" value="PRK09212.1"/>
    <property type="match status" value="1"/>
</dbReference>
<keyword evidence="6" id="KW-0809">Transit peptide</keyword>
<dbReference type="SUPFAM" id="SSF52518">
    <property type="entry name" value="Thiamin diphosphate-binding fold (THDP-binding)"/>
    <property type="match status" value="1"/>
</dbReference>